<dbReference type="Proteomes" id="UP001221142">
    <property type="component" value="Unassembled WGS sequence"/>
</dbReference>
<gene>
    <name evidence="5" type="ORF">FB45DRAFT_1025496</name>
</gene>
<name>A0AAD7BYT1_9AGAR</name>
<keyword evidence="6" id="KW-1185">Reference proteome</keyword>
<comment type="caution">
    <text evidence="5">The sequence shown here is derived from an EMBL/GenBank/DDBJ whole genome shotgun (WGS) entry which is preliminary data.</text>
</comment>
<accession>A0AAD7BYT1</accession>
<dbReference type="Gene3D" id="1.10.10.10">
    <property type="entry name" value="Winged helix-like DNA-binding domain superfamily/Winged helix DNA-binding domain"/>
    <property type="match status" value="1"/>
</dbReference>
<dbReference type="SUPFAM" id="SSF53335">
    <property type="entry name" value="S-adenosyl-L-methionine-dependent methyltransferases"/>
    <property type="match status" value="1"/>
</dbReference>
<dbReference type="InterPro" id="IPR036390">
    <property type="entry name" value="WH_DNA-bd_sf"/>
</dbReference>
<evidence type="ECO:0000256" key="1">
    <source>
        <dbReference type="ARBA" id="ARBA00022603"/>
    </source>
</evidence>
<dbReference type="PANTHER" id="PTHR43712">
    <property type="entry name" value="PUTATIVE (AFU_ORTHOLOGUE AFUA_4G14580)-RELATED"/>
    <property type="match status" value="1"/>
</dbReference>
<evidence type="ECO:0000313" key="6">
    <source>
        <dbReference type="Proteomes" id="UP001221142"/>
    </source>
</evidence>
<feature type="domain" description="O-methyltransferase C-terminal" evidence="4">
    <location>
        <begin position="234"/>
        <end position="463"/>
    </location>
</feature>
<proteinExistence type="predicted"/>
<protein>
    <submittedName>
        <fullName evidence="5">S-adenosyl-L-methionine-dependent methyltransferase</fullName>
    </submittedName>
</protein>
<dbReference type="GO" id="GO:0032259">
    <property type="term" value="P:methylation"/>
    <property type="evidence" value="ECO:0007669"/>
    <property type="project" value="UniProtKB-KW"/>
</dbReference>
<dbReference type="SUPFAM" id="SSF46785">
    <property type="entry name" value="Winged helix' DNA-binding domain"/>
    <property type="match status" value="1"/>
</dbReference>
<dbReference type="InterPro" id="IPR016461">
    <property type="entry name" value="COMT-like"/>
</dbReference>
<dbReference type="InterPro" id="IPR029063">
    <property type="entry name" value="SAM-dependent_MTases_sf"/>
</dbReference>
<evidence type="ECO:0000256" key="3">
    <source>
        <dbReference type="ARBA" id="ARBA00022691"/>
    </source>
</evidence>
<dbReference type="PANTHER" id="PTHR43712:SF2">
    <property type="entry name" value="O-METHYLTRANSFERASE CICE"/>
    <property type="match status" value="1"/>
</dbReference>
<dbReference type="Pfam" id="PF00891">
    <property type="entry name" value="Methyltransf_2"/>
    <property type="match status" value="1"/>
</dbReference>
<reference evidence="5" key="1">
    <citation type="submission" date="2023-03" db="EMBL/GenBank/DDBJ databases">
        <title>Massive genome expansion in bonnet fungi (Mycena s.s.) driven by repeated elements and novel gene families across ecological guilds.</title>
        <authorList>
            <consortium name="Lawrence Berkeley National Laboratory"/>
            <person name="Harder C.B."/>
            <person name="Miyauchi S."/>
            <person name="Viragh M."/>
            <person name="Kuo A."/>
            <person name="Thoen E."/>
            <person name="Andreopoulos B."/>
            <person name="Lu D."/>
            <person name="Skrede I."/>
            <person name="Drula E."/>
            <person name="Henrissat B."/>
            <person name="Morin E."/>
            <person name="Kohler A."/>
            <person name="Barry K."/>
            <person name="LaButti K."/>
            <person name="Morin E."/>
            <person name="Salamov A."/>
            <person name="Lipzen A."/>
            <person name="Mereny Z."/>
            <person name="Hegedus B."/>
            <person name="Baldrian P."/>
            <person name="Stursova M."/>
            <person name="Weitz H."/>
            <person name="Taylor A."/>
            <person name="Grigoriev I.V."/>
            <person name="Nagy L.G."/>
            <person name="Martin F."/>
            <person name="Kauserud H."/>
        </authorList>
    </citation>
    <scope>NUCLEOTIDE SEQUENCE</scope>
    <source>
        <strain evidence="5">9284</strain>
    </source>
</reference>
<evidence type="ECO:0000256" key="2">
    <source>
        <dbReference type="ARBA" id="ARBA00022679"/>
    </source>
</evidence>
<dbReference type="CDD" id="cd02440">
    <property type="entry name" value="AdoMet_MTases"/>
    <property type="match status" value="1"/>
</dbReference>
<evidence type="ECO:0000259" key="4">
    <source>
        <dbReference type="Pfam" id="PF00891"/>
    </source>
</evidence>
<organism evidence="5 6">
    <name type="scientific">Roridomyces roridus</name>
    <dbReference type="NCBI Taxonomy" id="1738132"/>
    <lineage>
        <taxon>Eukaryota</taxon>
        <taxon>Fungi</taxon>
        <taxon>Dikarya</taxon>
        <taxon>Basidiomycota</taxon>
        <taxon>Agaricomycotina</taxon>
        <taxon>Agaricomycetes</taxon>
        <taxon>Agaricomycetidae</taxon>
        <taxon>Agaricales</taxon>
        <taxon>Marasmiineae</taxon>
        <taxon>Mycenaceae</taxon>
        <taxon>Roridomyces</taxon>
    </lineage>
</organism>
<evidence type="ECO:0000313" key="5">
    <source>
        <dbReference type="EMBL" id="KAJ7634561.1"/>
    </source>
</evidence>
<keyword evidence="2" id="KW-0808">Transferase</keyword>
<dbReference type="AlphaFoldDB" id="A0AAD7BYT1"/>
<keyword evidence="1 5" id="KW-0489">Methyltransferase</keyword>
<dbReference type="PROSITE" id="PS51683">
    <property type="entry name" value="SAM_OMT_II"/>
    <property type="match status" value="1"/>
</dbReference>
<dbReference type="EMBL" id="JARKIF010000007">
    <property type="protein sequence ID" value="KAJ7634561.1"/>
    <property type="molecule type" value="Genomic_DNA"/>
</dbReference>
<dbReference type="GO" id="GO:0008171">
    <property type="term" value="F:O-methyltransferase activity"/>
    <property type="evidence" value="ECO:0007669"/>
    <property type="project" value="InterPro"/>
</dbReference>
<dbReference type="InterPro" id="IPR036388">
    <property type="entry name" value="WH-like_DNA-bd_sf"/>
</dbReference>
<dbReference type="Gene3D" id="3.40.50.150">
    <property type="entry name" value="Vaccinia Virus protein VP39"/>
    <property type="match status" value="1"/>
</dbReference>
<dbReference type="InterPro" id="IPR001077">
    <property type="entry name" value="COMT_C"/>
</dbReference>
<sequence length="467" mass="51082">MSQQMFGFPSDLHWARYQERAQAAPFIIYADTGDLHSNMSELPTSSSGLTQILALASLISDAVQSVVEAYTSAGETLPPLSSTAPGPFDTPESMAAQPKLGRAVQILDAACAQLMWSVGSPGHVVANKCYGIQEPTCLLLATDAKIADHLLDKAQGLHVNELSTLTGIDAGKLARKKVKPNVFANNRLSVKLLSTDPVSCLVGQMTDEAGKACLALNDTLLDPQTTGSQTPEGSAFKRAFGCTIFEFYGLPERTKQAKRFNQCMAGFRDVTGNRMLSKVYPWSTVSPDTIVCDVGGGYGHRTIDLLKEFPHLKIVLQDLPGVIEEGKKNLAENQELETLLKKRVDHVPLDFFKETPVGGCDIYYLSHVLHDWPTAQCKQILDGIRKAVKPSSRLFVHEFVLQYASQIESGSDNTVQAPSPLLPNWGMGRVRQYNQDINMMVLVNGQERTLVEFVEMASACGFEFVKL</sequence>
<keyword evidence="3" id="KW-0949">S-adenosyl-L-methionine</keyword>